<evidence type="ECO:0000313" key="2">
    <source>
        <dbReference type="Proteomes" id="UP000187406"/>
    </source>
</evidence>
<evidence type="ECO:0000313" key="1">
    <source>
        <dbReference type="EMBL" id="GAV82258.1"/>
    </source>
</evidence>
<keyword evidence="2" id="KW-1185">Reference proteome</keyword>
<name>A0A1Q3CQB6_CEPFO</name>
<dbReference type="OrthoDB" id="1845088at2759"/>
<protein>
    <submittedName>
        <fullName evidence="1">Uncharacterized protein</fullName>
    </submittedName>
</protein>
<gene>
    <name evidence="1" type="ORF">CFOL_v3_25710</name>
</gene>
<dbReference type="Proteomes" id="UP000187406">
    <property type="component" value="Unassembled WGS sequence"/>
</dbReference>
<reference evidence="2" key="1">
    <citation type="submission" date="2016-04" db="EMBL/GenBank/DDBJ databases">
        <title>Cephalotus genome sequencing.</title>
        <authorList>
            <person name="Fukushima K."/>
            <person name="Hasebe M."/>
            <person name="Fang X."/>
        </authorList>
    </citation>
    <scope>NUCLEOTIDE SEQUENCE [LARGE SCALE GENOMIC DNA]</scope>
    <source>
        <strain evidence="2">cv. St1</strain>
    </source>
</reference>
<dbReference type="EMBL" id="BDDD01002582">
    <property type="protein sequence ID" value="GAV82258.1"/>
    <property type="molecule type" value="Genomic_DNA"/>
</dbReference>
<dbReference type="InParanoid" id="A0A1Q3CQB6"/>
<accession>A0A1Q3CQB6</accession>
<dbReference type="AlphaFoldDB" id="A0A1Q3CQB6"/>
<proteinExistence type="predicted"/>
<organism evidence="1 2">
    <name type="scientific">Cephalotus follicularis</name>
    <name type="common">Albany pitcher plant</name>
    <dbReference type="NCBI Taxonomy" id="3775"/>
    <lineage>
        <taxon>Eukaryota</taxon>
        <taxon>Viridiplantae</taxon>
        <taxon>Streptophyta</taxon>
        <taxon>Embryophyta</taxon>
        <taxon>Tracheophyta</taxon>
        <taxon>Spermatophyta</taxon>
        <taxon>Magnoliopsida</taxon>
        <taxon>eudicotyledons</taxon>
        <taxon>Gunneridae</taxon>
        <taxon>Pentapetalae</taxon>
        <taxon>rosids</taxon>
        <taxon>fabids</taxon>
        <taxon>Oxalidales</taxon>
        <taxon>Cephalotaceae</taxon>
        <taxon>Cephalotus</taxon>
    </lineage>
</organism>
<comment type="caution">
    <text evidence="1">The sequence shown here is derived from an EMBL/GenBank/DDBJ whole genome shotgun (WGS) entry which is preliminary data.</text>
</comment>
<sequence>RQICGKTRHGALKCWRRFDTSFQAYDIPQALVVMHMGDSQDKVWFLDTSANAHMTNMPGNLGTIVPYTRTNTVMVGSRENLPIAHIACHTPTFDSVKTSI</sequence>
<feature type="non-terminal residue" evidence="1">
    <location>
        <position position="1"/>
    </location>
</feature>